<keyword evidence="3" id="KW-1185">Reference proteome</keyword>
<evidence type="ECO:0000259" key="1">
    <source>
        <dbReference type="Pfam" id="PF04994"/>
    </source>
</evidence>
<sequence length="84" mass="9304">MGKLTELPNVGRVLEERLEAVGIATAEELKKAGAKEAFLRLRERDPGACLHELMALEGAVRGVRKYDLPPEIQDDVKAFFKGLK</sequence>
<dbReference type="PANTHER" id="PTHR36121">
    <property type="entry name" value="PROTEIN SXY"/>
    <property type="match status" value="1"/>
</dbReference>
<gene>
    <name evidence="2" type="ORF">H8696_01030</name>
</gene>
<proteinExistence type="predicted"/>
<dbReference type="InterPro" id="IPR007077">
    <property type="entry name" value="TfoX_C"/>
</dbReference>
<protein>
    <submittedName>
        <fullName evidence="2">TfoX/Sxy family protein</fullName>
    </submittedName>
</protein>
<dbReference type="AlphaFoldDB" id="A0A926D3W6"/>
<organism evidence="2 3">
    <name type="scientific">Gehongia tenuis</name>
    <dbReference type="NCBI Taxonomy" id="2763655"/>
    <lineage>
        <taxon>Bacteria</taxon>
        <taxon>Bacillati</taxon>
        <taxon>Bacillota</taxon>
        <taxon>Clostridia</taxon>
        <taxon>Christensenellales</taxon>
        <taxon>Christensenellaceae</taxon>
        <taxon>Gehongia</taxon>
    </lineage>
</organism>
<dbReference type="RefSeq" id="WP_249314356.1">
    <property type="nucleotide sequence ID" value="NZ_JACRSR010000001.1"/>
</dbReference>
<comment type="caution">
    <text evidence="2">The sequence shown here is derived from an EMBL/GenBank/DDBJ whole genome shotgun (WGS) entry which is preliminary data.</text>
</comment>
<evidence type="ECO:0000313" key="3">
    <source>
        <dbReference type="Proteomes" id="UP000623172"/>
    </source>
</evidence>
<dbReference type="InterPro" id="IPR047525">
    <property type="entry name" value="TfoX-like"/>
</dbReference>
<dbReference type="PANTHER" id="PTHR36121:SF1">
    <property type="entry name" value="PROTEIN SXY"/>
    <property type="match status" value="1"/>
</dbReference>
<name>A0A926D3W6_9FIRM</name>
<evidence type="ECO:0000313" key="2">
    <source>
        <dbReference type="EMBL" id="MBC8530429.1"/>
    </source>
</evidence>
<dbReference type="Pfam" id="PF04994">
    <property type="entry name" value="TfoX_C"/>
    <property type="match status" value="1"/>
</dbReference>
<accession>A0A926D3W6</accession>
<reference evidence="2" key="1">
    <citation type="submission" date="2020-08" db="EMBL/GenBank/DDBJ databases">
        <title>Genome public.</title>
        <authorList>
            <person name="Liu C."/>
            <person name="Sun Q."/>
        </authorList>
    </citation>
    <scope>NUCLEOTIDE SEQUENCE</scope>
    <source>
        <strain evidence="2">NSJ-53</strain>
    </source>
</reference>
<feature type="domain" description="TfoX C-terminal" evidence="1">
    <location>
        <begin position="3"/>
        <end position="77"/>
    </location>
</feature>
<dbReference type="Proteomes" id="UP000623172">
    <property type="component" value="Unassembled WGS sequence"/>
</dbReference>
<dbReference type="Gene3D" id="1.10.150.20">
    <property type="entry name" value="5' to 3' exonuclease, C-terminal subdomain"/>
    <property type="match status" value="1"/>
</dbReference>
<dbReference type="EMBL" id="JACRSR010000001">
    <property type="protein sequence ID" value="MBC8530429.1"/>
    <property type="molecule type" value="Genomic_DNA"/>
</dbReference>